<dbReference type="GO" id="GO:0008237">
    <property type="term" value="F:metallopeptidase activity"/>
    <property type="evidence" value="ECO:0007669"/>
    <property type="project" value="InterPro"/>
</dbReference>
<comment type="caution">
    <text evidence="1">The sequence shown here is derived from an EMBL/GenBank/DDBJ whole genome shotgun (WGS) entry which is preliminary data.</text>
</comment>
<dbReference type="InterPro" id="IPR010384">
    <property type="entry name" value="MtfA_fam"/>
</dbReference>
<protein>
    <submittedName>
        <fullName evidence="1">Zinc-dependent peptidase</fullName>
    </submittedName>
</protein>
<keyword evidence="2" id="KW-1185">Reference proteome</keyword>
<evidence type="ECO:0000313" key="1">
    <source>
        <dbReference type="EMBL" id="TKB48444.1"/>
    </source>
</evidence>
<dbReference type="PANTHER" id="PTHR30164:SF2">
    <property type="entry name" value="PROTEIN MTFA"/>
    <property type="match status" value="1"/>
</dbReference>
<sequence length="283" mass="31968">MAMFTIFSNWRRQRQLARFDPERRARWQQNLDALPILDGLGRDQQSRLMALGWCFLHDKRFTPVMDAALTDDHCIDIALMAALPVLNLGLEAYGVFHELLIYPEEFVSDRHYVDDQGIEHQGMETLSGEAWEQGPVLLSLSELGYSGHWNGYNLVIHELAHKLDMANGGIADGLPALPAPLRPGWLEAFPKAFASQRRLVSRAQSAPAGSPEAALAWNTLWVDPYGAENEAEFFAVCIEAFFTDPIALHLAYPELYHLLSRFLGQNPMVRAPQWQPLPHLCPR</sequence>
<evidence type="ECO:0000313" key="2">
    <source>
        <dbReference type="Proteomes" id="UP000305674"/>
    </source>
</evidence>
<accession>A0A4U1BCL6</accession>
<dbReference type="CDD" id="cd20169">
    <property type="entry name" value="Peptidase_M90_mtfA"/>
    <property type="match status" value="1"/>
</dbReference>
<dbReference type="PANTHER" id="PTHR30164">
    <property type="entry name" value="MTFA PEPTIDASE"/>
    <property type="match status" value="1"/>
</dbReference>
<name>A0A4U1BCL6_9GAMM</name>
<dbReference type="SUPFAM" id="SSF55486">
    <property type="entry name" value="Metalloproteases ('zincins'), catalytic domain"/>
    <property type="match status" value="1"/>
</dbReference>
<dbReference type="OrthoDB" id="9786424at2"/>
<dbReference type="Gene3D" id="1.10.472.150">
    <property type="entry name" value="Glucose-regulated metallo-peptidase M90, N-terminal domain"/>
    <property type="match status" value="1"/>
</dbReference>
<dbReference type="EMBL" id="SWCI01000007">
    <property type="protein sequence ID" value="TKB48444.1"/>
    <property type="molecule type" value="Genomic_DNA"/>
</dbReference>
<proteinExistence type="predicted"/>
<reference evidence="1 2" key="1">
    <citation type="submission" date="2019-04" db="EMBL/GenBank/DDBJ databases">
        <authorList>
            <person name="Hwang J.C."/>
        </authorList>
    </citation>
    <scope>NUCLEOTIDE SEQUENCE [LARGE SCALE GENOMIC DNA]</scope>
    <source>
        <strain evidence="1 2">IMCC35001</strain>
    </source>
</reference>
<dbReference type="Pfam" id="PF06167">
    <property type="entry name" value="Peptidase_M90"/>
    <property type="match status" value="1"/>
</dbReference>
<organism evidence="1 2">
    <name type="scientific">Ferrimonas sediminicola</name>
    <dbReference type="NCBI Taxonomy" id="2569538"/>
    <lineage>
        <taxon>Bacteria</taxon>
        <taxon>Pseudomonadati</taxon>
        <taxon>Pseudomonadota</taxon>
        <taxon>Gammaproteobacteria</taxon>
        <taxon>Alteromonadales</taxon>
        <taxon>Ferrimonadaceae</taxon>
        <taxon>Ferrimonas</taxon>
    </lineage>
</organism>
<dbReference type="AlphaFoldDB" id="A0A4U1BCL6"/>
<dbReference type="GO" id="GO:0005829">
    <property type="term" value="C:cytosol"/>
    <property type="evidence" value="ECO:0007669"/>
    <property type="project" value="TreeGrafter"/>
</dbReference>
<gene>
    <name evidence="1" type="ORF">FCL40_12090</name>
</gene>
<dbReference type="InterPro" id="IPR024079">
    <property type="entry name" value="MetalloPept_cat_dom_sf"/>
</dbReference>
<dbReference type="InterPro" id="IPR042252">
    <property type="entry name" value="MtfA_N"/>
</dbReference>
<dbReference type="GO" id="GO:0004177">
    <property type="term" value="F:aminopeptidase activity"/>
    <property type="evidence" value="ECO:0007669"/>
    <property type="project" value="TreeGrafter"/>
</dbReference>
<dbReference type="Proteomes" id="UP000305674">
    <property type="component" value="Unassembled WGS sequence"/>
</dbReference>
<dbReference type="Gene3D" id="3.40.390.10">
    <property type="entry name" value="Collagenase (Catalytic Domain)"/>
    <property type="match status" value="1"/>
</dbReference>